<dbReference type="HOGENOM" id="CLU_086117_0_0_1"/>
<proteinExistence type="predicted"/>
<evidence type="ECO:0008006" key="3">
    <source>
        <dbReference type="Google" id="ProtNLM"/>
    </source>
</evidence>
<dbReference type="EMBL" id="KL584708">
    <property type="protein sequence ID" value="KEQ74146.1"/>
    <property type="molecule type" value="Genomic_DNA"/>
</dbReference>
<protein>
    <recommendedName>
        <fullName evidence="3">F-box domain-containing protein</fullName>
    </recommendedName>
</protein>
<reference evidence="1 2" key="1">
    <citation type="journal article" date="2014" name="BMC Genomics">
        <title>Genome sequencing of four Aureobasidium pullulans varieties: biotechnological potential, stress tolerance, and description of new species.</title>
        <authorList>
            <person name="Gostin Ar C."/>
            <person name="Ohm R.A."/>
            <person name="Kogej T."/>
            <person name="Sonjak S."/>
            <person name="Turk M."/>
            <person name="Zajc J."/>
            <person name="Zalar P."/>
            <person name="Grube M."/>
            <person name="Sun H."/>
            <person name="Han J."/>
            <person name="Sharma A."/>
            <person name="Chiniquy J."/>
            <person name="Ngan C.Y."/>
            <person name="Lipzen A."/>
            <person name="Barry K."/>
            <person name="Grigoriev I.V."/>
            <person name="Gunde-Cimerman N."/>
        </authorList>
    </citation>
    <scope>NUCLEOTIDE SEQUENCE [LARGE SCALE GENOMIC DNA]</scope>
    <source>
        <strain evidence="1 2">CBS 147.97</strain>
    </source>
</reference>
<dbReference type="Proteomes" id="UP000027730">
    <property type="component" value="Unassembled WGS sequence"/>
</dbReference>
<keyword evidence="2" id="KW-1185">Reference proteome</keyword>
<dbReference type="GeneID" id="25416811"/>
<gene>
    <name evidence="1" type="ORF">M436DRAFT_81544</name>
</gene>
<accession>A0A074XHW2</accession>
<organism evidence="1 2">
    <name type="scientific">Aureobasidium namibiae CBS 147.97</name>
    <dbReference type="NCBI Taxonomy" id="1043004"/>
    <lineage>
        <taxon>Eukaryota</taxon>
        <taxon>Fungi</taxon>
        <taxon>Dikarya</taxon>
        <taxon>Ascomycota</taxon>
        <taxon>Pezizomycotina</taxon>
        <taxon>Dothideomycetes</taxon>
        <taxon>Dothideomycetidae</taxon>
        <taxon>Dothideales</taxon>
        <taxon>Saccotheciaceae</taxon>
        <taxon>Aureobasidium</taxon>
    </lineage>
</organism>
<dbReference type="STRING" id="1043004.A0A074XHW2"/>
<dbReference type="OrthoDB" id="2951834at2759"/>
<dbReference type="RefSeq" id="XP_013428336.1">
    <property type="nucleotide sequence ID" value="XM_013572882.1"/>
</dbReference>
<dbReference type="AlphaFoldDB" id="A0A074XHW2"/>
<sequence>MTFTTDNQDPAIQEILERHSPKQEPPNLLTLPLELRRQIYSHLCPPTSLSNPIPNVGLSSVSHTPPPLSLLLVCQTLTSDLLTYFYSAAQWKLIASHAFNFYRIDSTLSNFASSAVLKRLEKVELVFWFDGALLADYPSLKTAAYCNEIKNRAKRACEILAQAEALRVLVVSWVDTTAGKAAEEKKGVLEALQALNGSNVQVEVGVLEWSGAQAGKEREDWEKMVRGWIEDVCVSAAC</sequence>
<evidence type="ECO:0000313" key="1">
    <source>
        <dbReference type="EMBL" id="KEQ74146.1"/>
    </source>
</evidence>
<name>A0A074XHW2_9PEZI</name>
<evidence type="ECO:0000313" key="2">
    <source>
        <dbReference type="Proteomes" id="UP000027730"/>
    </source>
</evidence>